<evidence type="ECO:0000256" key="7">
    <source>
        <dbReference type="ARBA" id="ARBA00022737"/>
    </source>
</evidence>
<dbReference type="Gene3D" id="1.20.58.90">
    <property type="match status" value="1"/>
</dbReference>
<dbReference type="InterPro" id="IPR032675">
    <property type="entry name" value="LRR_dom_sf"/>
</dbReference>
<dbReference type="Gene3D" id="1.20.1270.130">
    <property type="entry name" value="Shigella T3SS effector IpaH domain"/>
    <property type="match status" value="1"/>
</dbReference>
<dbReference type="PROSITE" id="PS52053">
    <property type="entry name" value="NEL"/>
    <property type="match status" value="1"/>
</dbReference>
<dbReference type="InterPro" id="IPR003591">
    <property type="entry name" value="Leu-rich_rpt_typical-subtyp"/>
</dbReference>
<evidence type="ECO:0000313" key="15">
    <source>
        <dbReference type="Proteomes" id="UP000215703"/>
    </source>
</evidence>
<name>A0A2U8P1W2_9BRAD</name>
<dbReference type="GO" id="GO:0005576">
    <property type="term" value="C:extracellular region"/>
    <property type="evidence" value="ECO:0007669"/>
    <property type="project" value="UniProtKB-SubCell"/>
</dbReference>
<evidence type="ECO:0000256" key="2">
    <source>
        <dbReference type="ARBA" id="ARBA00004613"/>
    </source>
</evidence>
<comment type="PTM">
    <text evidence="11">Ubiquitinated in the presence of host E1 ubiquitin-activating enzyme, E2 ubiquitin-conjugating enzyme and ubiquitin.</text>
</comment>
<feature type="domain" description="NEL" evidence="13">
    <location>
        <begin position="319"/>
        <end position="620"/>
    </location>
</feature>
<accession>A0A2U8P1W2</accession>
<dbReference type="InterPro" id="IPR029487">
    <property type="entry name" value="NEL_dom"/>
</dbReference>
<keyword evidence="4 11" id="KW-0964">Secreted</keyword>
<keyword evidence="9 11" id="KW-0832">Ubl conjugation</keyword>
<dbReference type="SMART" id="SM00369">
    <property type="entry name" value="LRR_TYP"/>
    <property type="match status" value="5"/>
</dbReference>
<dbReference type="RefSeq" id="WP_095426901.1">
    <property type="nucleotide sequence ID" value="NZ_CP029425.2"/>
</dbReference>
<sequence length="620" mass="67181">MDPFDAGQAQRGNGSTESSGREDREGEEAQWVGVLTHAVLAADDPANLGDSAPAEGGHDQMLEEWAAEEGQNPLEDRQEAVRRVNAWNQGDLNLAMLRLTSLPPLPAGLHSLDASFNRLTSLPETLPDALNSLNVNGNQLVSLPALPAGLALLDVWSNRLTSLPETLPAALEGLNVGNNQLTSLPEALPARLESLDVSVNQLTSLPETLPASLGSLDVGVNQLTSLPETLPTSLGRLYLNDNQLTSLPTGLLTQLGAAAEVVVSGNPLPQEMLMNLDTIQSTDGYAGPRVVFDLSETHEDQWEDAAVAPFPLETVAAESLPEAVADWLNGDPKEGDPEVVAKWQSFAEEPGAQQYADFLNGLRNTVNSGNEGFQQGVANDLRQAAANPQLRAQYFQLALDANESCADRRTLTWNGMQTARLIANVENGLYDNNEGVAALVDLGRVMFRLEALGGIAREKVQSLRTGGTINNVDEIEVYLAYQATLRERLGLQHIAPDMNYFYDSHLTEEDIDRAETSVRSKEATGFADYLATDWKPWDDVVLRIEPEHHATMEEKLADALEEEFPGRLKQKLVEAGLIGAEADVVADAEREFGPQVSKDIAREIKGALRDTVLNKRGLSL</sequence>
<reference evidence="14 15" key="2">
    <citation type="journal article" date="2017" name="Syst. Appl. Microbiol.">
        <title>Soybeans inoculated with root zone soils of Canadian native legumes harbour diverse and novel Bradyrhizobium spp. that possess agricultural potential.</title>
        <authorList>
            <person name="Bromfield E.S.P."/>
            <person name="Cloutier S."/>
            <person name="Tambong J.T."/>
            <person name="Tran Thi T.V."/>
        </authorList>
    </citation>
    <scope>NUCLEOTIDE SEQUENCE [LARGE SCALE GENOMIC DNA]</scope>
    <source>
        <strain evidence="14 15">OO99</strain>
    </source>
</reference>
<comment type="subcellular location">
    <subcellularLocation>
        <location evidence="1">Host cytoplasm</location>
    </subcellularLocation>
    <subcellularLocation>
        <location evidence="2">Secreted</location>
    </subcellularLocation>
</comment>
<proteinExistence type="inferred from homology"/>
<dbReference type="PANTHER" id="PTHR47114:SF2">
    <property type="entry name" value="OLIGODENDROCYTE-MYELIN GLYCOPROTEIN"/>
    <property type="match status" value="1"/>
</dbReference>
<feature type="active site" description="Glycyl thioester intermediate" evidence="11">
    <location>
        <position position="405"/>
    </location>
</feature>
<evidence type="ECO:0000256" key="11">
    <source>
        <dbReference type="PROSITE-ProRule" id="PRU01398"/>
    </source>
</evidence>
<evidence type="ECO:0000256" key="6">
    <source>
        <dbReference type="ARBA" id="ARBA00022679"/>
    </source>
</evidence>
<reference evidence="14 15" key="1">
    <citation type="journal article" date="2014" name="Int. J. Syst. Evol. Microbiol.">
        <title>Bradyrhizobium ottawaense sp. nov., a symbiotic nitrogen fixing bacterium from root nodules of soybeans in Canada.</title>
        <authorList>
            <person name="Yu X."/>
            <person name="Cloutier S."/>
            <person name="Tambong J.T."/>
            <person name="Bromfield E.S."/>
        </authorList>
    </citation>
    <scope>NUCLEOTIDE SEQUENCE [LARGE SCALE GENOMIC DNA]</scope>
    <source>
        <strain evidence="14 15">OO99</strain>
    </source>
</reference>
<dbReference type="Gene3D" id="3.80.10.10">
    <property type="entry name" value="Ribonuclease Inhibitor"/>
    <property type="match status" value="1"/>
</dbReference>
<evidence type="ECO:0000256" key="8">
    <source>
        <dbReference type="ARBA" id="ARBA00022786"/>
    </source>
</evidence>
<evidence type="ECO:0000256" key="10">
    <source>
        <dbReference type="ARBA" id="ARBA00023200"/>
    </source>
</evidence>
<protein>
    <recommendedName>
        <fullName evidence="13">NEL domain-containing protein</fullName>
    </recommendedName>
</protein>
<dbReference type="GO" id="GO:0030430">
    <property type="term" value="C:host cell cytoplasm"/>
    <property type="evidence" value="ECO:0007669"/>
    <property type="project" value="UniProtKB-SubCell"/>
</dbReference>
<dbReference type="GO" id="GO:0016567">
    <property type="term" value="P:protein ubiquitination"/>
    <property type="evidence" value="ECO:0007669"/>
    <property type="project" value="InterPro"/>
</dbReference>
<dbReference type="Gene3D" id="1.20.58.360">
    <property type="entry name" value="Shigella T3SS effector IpaH defines"/>
    <property type="match status" value="1"/>
</dbReference>
<gene>
    <name evidence="14" type="ORF">CIT37_05195</name>
</gene>
<evidence type="ECO:0000256" key="3">
    <source>
        <dbReference type="ARBA" id="ARBA00009868"/>
    </source>
</evidence>
<evidence type="ECO:0000256" key="9">
    <source>
        <dbReference type="ARBA" id="ARBA00022843"/>
    </source>
</evidence>
<keyword evidence="10 11" id="KW-1035">Host cytoplasm</keyword>
<evidence type="ECO:0000256" key="12">
    <source>
        <dbReference type="SAM" id="MobiDB-lite"/>
    </source>
</evidence>
<evidence type="ECO:0000259" key="13">
    <source>
        <dbReference type="PROSITE" id="PS52053"/>
    </source>
</evidence>
<feature type="region of interest" description="Disordered" evidence="12">
    <location>
        <begin position="1"/>
        <end position="28"/>
    </location>
</feature>
<dbReference type="InterPro" id="IPR051071">
    <property type="entry name" value="LRR-bact_E3_ubiq_ligases"/>
</dbReference>
<evidence type="ECO:0000256" key="4">
    <source>
        <dbReference type="ARBA" id="ARBA00022525"/>
    </source>
</evidence>
<evidence type="ECO:0000313" key="14">
    <source>
        <dbReference type="EMBL" id="AWL91691.1"/>
    </source>
</evidence>
<keyword evidence="6 11" id="KW-0808">Transferase</keyword>
<dbReference type="Proteomes" id="UP000215703">
    <property type="component" value="Chromosome"/>
</dbReference>
<dbReference type="EMBL" id="CP029425">
    <property type="protein sequence ID" value="AWL91691.1"/>
    <property type="molecule type" value="Genomic_DNA"/>
</dbReference>
<organism evidence="14 15">
    <name type="scientific">Bradyrhizobium ottawaense</name>
    <dbReference type="NCBI Taxonomy" id="931866"/>
    <lineage>
        <taxon>Bacteria</taxon>
        <taxon>Pseudomonadati</taxon>
        <taxon>Pseudomonadota</taxon>
        <taxon>Alphaproteobacteria</taxon>
        <taxon>Hyphomicrobiales</taxon>
        <taxon>Nitrobacteraceae</taxon>
        <taxon>Bradyrhizobium</taxon>
    </lineage>
</organism>
<evidence type="ECO:0000256" key="1">
    <source>
        <dbReference type="ARBA" id="ARBA00004192"/>
    </source>
</evidence>
<dbReference type="AlphaFoldDB" id="A0A2U8P1W2"/>
<dbReference type="SMART" id="SM00364">
    <property type="entry name" value="LRR_BAC"/>
    <property type="match status" value="7"/>
</dbReference>
<keyword evidence="8 11" id="KW-0833">Ubl conjugation pathway</keyword>
<dbReference type="GO" id="GO:0004842">
    <property type="term" value="F:ubiquitin-protein transferase activity"/>
    <property type="evidence" value="ECO:0007669"/>
    <property type="project" value="UniProtKB-UniRule"/>
</dbReference>
<dbReference type="GeneID" id="92970035"/>
<dbReference type="Pfam" id="PF14496">
    <property type="entry name" value="NEL"/>
    <property type="match status" value="1"/>
</dbReference>
<evidence type="ECO:0000256" key="5">
    <source>
        <dbReference type="ARBA" id="ARBA00022614"/>
    </source>
</evidence>
<comment type="similarity">
    <text evidence="3 11">Belongs to the LRR-containing bacterial E3 ligase family.</text>
</comment>
<keyword evidence="5" id="KW-0433">Leucine-rich repeat</keyword>
<keyword evidence="7" id="KW-0677">Repeat</keyword>
<dbReference type="SUPFAM" id="SSF52058">
    <property type="entry name" value="L domain-like"/>
    <property type="match status" value="1"/>
</dbReference>
<dbReference type="PANTHER" id="PTHR47114">
    <property type="match status" value="1"/>
</dbReference>
<dbReference type="KEGG" id="bot:CIT37_05195"/>